<dbReference type="EMBL" id="AWSU01000163">
    <property type="protein sequence ID" value="ERI77208.1"/>
    <property type="molecule type" value="Genomic_DNA"/>
</dbReference>
<dbReference type="AlphaFoldDB" id="A0ABC9TY66"/>
<dbReference type="PANTHER" id="PTHR43727">
    <property type="entry name" value="DIAMINOPIMELATE DECARBOXYLASE"/>
    <property type="match status" value="1"/>
</dbReference>
<proteinExistence type="predicted"/>
<comment type="caution">
    <text evidence="5">The sequence shown here is derived from an EMBL/GenBank/DDBJ whole genome shotgun (WGS) entry which is preliminary data.</text>
</comment>
<organism evidence="5 6">
    <name type="scientific">[Clostridium] symbiosum ATCC 14940</name>
    <dbReference type="NCBI Taxonomy" id="411472"/>
    <lineage>
        <taxon>Bacteria</taxon>
        <taxon>Bacillati</taxon>
        <taxon>Bacillota</taxon>
        <taxon>Clostridia</taxon>
        <taxon>Lachnospirales</taxon>
        <taxon>Lachnospiraceae</taxon>
        <taxon>Otoolea</taxon>
    </lineage>
</organism>
<evidence type="ECO:0000256" key="1">
    <source>
        <dbReference type="ARBA" id="ARBA00001933"/>
    </source>
</evidence>
<evidence type="ECO:0000313" key="5">
    <source>
        <dbReference type="EMBL" id="ERI77208.1"/>
    </source>
</evidence>
<accession>A0ABC9TY66</accession>
<name>A0ABC9TY66_CLOSY</name>
<protein>
    <submittedName>
        <fullName evidence="5">Pyridoxal-dependent decarboxylase, pyridoxal binding domain protein</fullName>
    </submittedName>
</protein>
<dbReference type="Gene3D" id="3.20.20.10">
    <property type="entry name" value="Alanine racemase"/>
    <property type="match status" value="1"/>
</dbReference>
<evidence type="ECO:0000313" key="6">
    <source>
        <dbReference type="Proteomes" id="UP000016491"/>
    </source>
</evidence>
<dbReference type="InterPro" id="IPR022643">
    <property type="entry name" value="De-COase2_C"/>
</dbReference>
<dbReference type="SUPFAM" id="SSF51419">
    <property type="entry name" value="PLP-binding barrel"/>
    <property type="match status" value="1"/>
</dbReference>
<dbReference type="Proteomes" id="UP000016491">
    <property type="component" value="Unassembled WGS sequence"/>
</dbReference>
<keyword evidence="2" id="KW-0663">Pyridoxal phosphate</keyword>
<reference evidence="5 6" key="1">
    <citation type="submission" date="2013-07" db="EMBL/GenBank/DDBJ databases">
        <authorList>
            <person name="Weinstock G."/>
            <person name="Sodergren E."/>
            <person name="Wylie T."/>
            <person name="Fulton L."/>
            <person name="Fulton R."/>
            <person name="Fronick C."/>
            <person name="O'Laughlin M."/>
            <person name="Godfrey J."/>
            <person name="Miner T."/>
            <person name="Herter B."/>
            <person name="Appelbaum E."/>
            <person name="Cordes M."/>
            <person name="Lek S."/>
            <person name="Wollam A."/>
            <person name="Pepin K.H."/>
            <person name="Palsikar V.B."/>
            <person name="Mitreva M."/>
            <person name="Wilson R.K."/>
        </authorList>
    </citation>
    <scope>NUCLEOTIDE SEQUENCE [LARGE SCALE GENOMIC DNA]</scope>
    <source>
        <strain evidence="5 6">ATCC 14940</strain>
    </source>
</reference>
<dbReference type="SUPFAM" id="SSF50621">
    <property type="entry name" value="Alanine racemase C-terminal domain-like"/>
    <property type="match status" value="1"/>
</dbReference>
<sequence>MIHKKELEDNLEDLKKAIRHYWKNFIIGYSFKTNSLPWVITFMKSQECFAEVVSDDEYMLAKYLGYSSREIIYNGPVKSKETFIEAVNQGAIVNIDSKREIEWLSEIDHVSTCKIGIRVNFNIEKECPGETQCQEDDGRFGFCYENGELELAWNMISKLGIIISGVHLHCSSRTRSLAIYSAIARKTAELIERYNLQLDYIDIGGGFFGGMPEKPSFNDYMKVISENLKPYLNEEKTTLIFEPGISVIGACLDYRTTVIDTKSSLNNHFIITDGSRTNIDPLMTKQSYYYKVLQKTEGRYSKVKRQTICGFTCMEHDRLFQIENAEEIKVGDQIIYHKTGAYTLSLTPLFIQFFPPVYVKDGEKYTCIRRRWKVDDFIAGNTLYNEVES</sequence>
<dbReference type="InterPro" id="IPR022644">
    <property type="entry name" value="De-COase2_N"/>
</dbReference>
<feature type="domain" description="Orn/DAP/Arg decarboxylase 2 C-terminal" evidence="3">
    <location>
        <begin position="251"/>
        <end position="340"/>
    </location>
</feature>
<dbReference type="PANTHER" id="PTHR43727:SF3">
    <property type="entry name" value="GROUP IV DECARBOXYLASE"/>
    <property type="match status" value="1"/>
</dbReference>
<evidence type="ECO:0000256" key="2">
    <source>
        <dbReference type="ARBA" id="ARBA00022898"/>
    </source>
</evidence>
<dbReference type="GO" id="GO:0016831">
    <property type="term" value="F:carboxy-lyase activity"/>
    <property type="evidence" value="ECO:0007669"/>
    <property type="project" value="UniProtKB-KW"/>
</dbReference>
<dbReference type="Pfam" id="PF00278">
    <property type="entry name" value="Orn_DAP_Arg_deC"/>
    <property type="match status" value="1"/>
</dbReference>
<dbReference type="Gene3D" id="2.40.37.10">
    <property type="entry name" value="Lyase, Ornithine Decarboxylase, Chain A, domain 1"/>
    <property type="match status" value="1"/>
</dbReference>
<feature type="domain" description="Orn/DAP/Arg decarboxylase 2 N-terminal" evidence="4">
    <location>
        <begin position="16"/>
        <end position="246"/>
    </location>
</feature>
<dbReference type="InterPro" id="IPR029066">
    <property type="entry name" value="PLP-binding_barrel"/>
</dbReference>
<gene>
    <name evidence="5" type="ORF">CLOSYM_02178</name>
</gene>
<dbReference type="InterPro" id="IPR009006">
    <property type="entry name" value="Ala_racemase/Decarboxylase_C"/>
</dbReference>
<evidence type="ECO:0000259" key="3">
    <source>
        <dbReference type="Pfam" id="PF00278"/>
    </source>
</evidence>
<comment type="cofactor">
    <cofactor evidence="1">
        <name>pyridoxal 5'-phosphate</name>
        <dbReference type="ChEBI" id="CHEBI:597326"/>
    </cofactor>
</comment>
<evidence type="ECO:0000259" key="4">
    <source>
        <dbReference type="Pfam" id="PF02784"/>
    </source>
</evidence>
<dbReference type="Pfam" id="PF02784">
    <property type="entry name" value="Orn_Arg_deC_N"/>
    <property type="match status" value="1"/>
</dbReference>